<feature type="transmembrane region" description="Helical" evidence="6">
    <location>
        <begin position="16"/>
        <end position="36"/>
    </location>
</feature>
<protein>
    <recommendedName>
        <fullName evidence="7">TLC domain-containing protein</fullName>
    </recommendedName>
</protein>
<comment type="caution">
    <text evidence="8">The sequence shown here is derived from an EMBL/GenBank/DDBJ whole genome shotgun (WGS) entry which is preliminary data.</text>
</comment>
<dbReference type="PROSITE" id="PS50922">
    <property type="entry name" value="TLC"/>
    <property type="match status" value="1"/>
</dbReference>
<evidence type="ECO:0000256" key="6">
    <source>
        <dbReference type="SAM" id="Phobius"/>
    </source>
</evidence>
<dbReference type="InterPro" id="IPR050846">
    <property type="entry name" value="TLCD"/>
</dbReference>
<dbReference type="EMBL" id="BRYB01001729">
    <property type="protein sequence ID" value="GMI32194.1"/>
    <property type="molecule type" value="Genomic_DNA"/>
</dbReference>
<feature type="transmembrane region" description="Helical" evidence="6">
    <location>
        <begin position="217"/>
        <end position="235"/>
    </location>
</feature>
<keyword evidence="3 6" id="KW-1133">Transmembrane helix</keyword>
<accession>A0ABQ6MTN2</accession>
<keyword evidence="2 5" id="KW-0812">Transmembrane</keyword>
<dbReference type="Proteomes" id="UP001165060">
    <property type="component" value="Unassembled WGS sequence"/>
</dbReference>
<reference evidence="8 9" key="1">
    <citation type="journal article" date="2023" name="Commun. Biol.">
        <title>Genome analysis of Parmales, the sister group of diatoms, reveals the evolutionary specialization of diatoms from phago-mixotrophs to photoautotrophs.</title>
        <authorList>
            <person name="Ban H."/>
            <person name="Sato S."/>
            <person name="Yoshikawa S."/>
            <person name="Yamada K."/>
            <person name="Nakamura Y."/>
            <person name="Ichinomiya M."/>
            <person name="Sato N."/>
            <person name="Blanc-Mathieu R."/>
            <person name="Endo H."/>
            <person name="Kuwata A."/>
            <person name="Ogata H."/>
        </authorList>
    </citation>
    <scope>NUCLEOTIDE SEQUENCE [LARGE SCALE GENOMIC DNA]</scope>
</reference>
<organism evidence="8 9">
    <name type="scientific">Tetraparma gracilis</name>
    <dbReference type="NCBI Taxonomy" id="2962635"/>
    <lineage>
        <taxon>Eukaryota</taxon>
        <taxon>Sar</taxon>
        <taxon>Stramenopiles</taxon>
        <taxon>Ochrophyta</taxon>
        <taxon>Bolidophyceae</taxon>
        <taxon>Parmales</taxon>
        <taxon>Triparmaceae</taxon>
        <taxon>Tetraparma</taxon>
    </lineage>
</organism>
<evidence type="ECO:0000256" key="1">
    <source>
        <dbReference type="ARBA" id="ARBA00004141"/>
    </source>
</evidence>
<keyword evidence="9" id="KW-1185">Reference proteome</keyword>
<evidence type="ECO:0000259" key="7">
    <source>
        <dbReference type="PROSITE" id="PS50922"/>
    </source>
</evidence>
<proteinExistence type="predicted"/>
<evidence type="ECO:0000313" key="8">
    <source>
        <dbReference type="EMBL" id="GMI32194.1"/>
    </source>
</evidence>
<feature type="transmembrane region" description="Helical" evidence="6">
    <location>
        <begin position="173"/>
        <end position="197"/>
    </location>
</feature>
<dbReference type="PANTHER" id="PTHR13439:SF0">
    <property type="entry name" value="TOPOISOMERASE I DAMAGE AFFECTED PROTEIN 4"/>
    <property type="match status" value="1"/>
</dbReference>
<evidence type="ECO:0000256" key="5">
    <source>
        <dbReference type="PROSITE-ProRule" id="PRU00205"/>
    </source>
</evidence>
<dbReference type="Pfam" id="PF03798">
    <property type="entry name" value="TRAM_LAG1_CLN8"/>
    <property type="match status" value="1"/>
</dbReference>
<evidence type="ECO:0000256" key="4">
    <source>
        <dbReference type="ARBA" id="ARBA00023136"/>
    </source>
</evidence>
<name>A0ABQ6MTN2_9STRA</name>
<dbReference type="InterPro" id="IPR006634">
    <property type="entry name" value="TLC-dom"/>
</dbReference>
<dbReference type="PANTHER" id="PTHR13439">
    <property type="entry name" value="CT120 PROTEIN"/>
    <property type="match status" value="1"/>
</dbReference>
<evidence type="ECO:0000256" key="2">
    <source>
        <dbReference type="ARBA" id="ARBA00022692"/>
    </source>
</evidence>
<gene>
    <name evidence="8" type="ORF">TeGR_g12241</name>
</gene>
<evidence type="ECO:0000313" key="9">
    <source>
        <dbReference type="Proteomes" id="UP001165060"/>
    </source>
</evidence>
<feature type="transmembrane region" description="Helical" evidence="6">
    <location>
        <begin position="48"/>
        <end position="67"/>
    </location>
</feature>
<feature type="domain" description="TLC" evidence="7">
    <location>
        <begin position="1"/>
        <end position="246"/>
    </location>
</feature>
<sequence>MTRGSYESLSLCFEPSLHWGAMMIASYIVATGLCKFGFGLTGLKLQRLAGFVGMWPFFVCMVYYAHVGTYDIFFNGAEARTYDSSAASERFAFIYISSNIVAAMGQLQTESHPLLTQLMAHHVLSLFCFGAGFYFDRFRFWMAFAGCCEVTNLFLVPVFAAKEMPHFKKQAWYKVNGVCLYITFITHRFVLFPIWLYVWFKDQAELNLTDMHWVETYTFAGTIAALLLLSVVWFVQIHRTTMNAFFPGTYKKSD</sequence>
<feature type="transmembrane region" description="Helical" evidence="6">
    <location>
        <begin position="114"/>
        <end position="135"/>
    </location>
</feature>
<comment type="subcellular location">
    <subcellularLocation>
        <location evidence="1">Membrane</location>
        <topology evidence="1">Multi-pass membrane protein</topology>
    </subcellularLocation>
</comment>
<evidence type="ECO:0000256" key="3">
    <source>
        <dbReference type="ARBA" id="ARBA00022989"/>
    </source>
</evidence>
<keyword evidence="4 5" id="KW-0472">Membrane</keyword>